<organism evidence="1 2">
    <name type="scientific">Cercophora samala</name>
    <dbReference type="NCBI Taxonomy" id="330535"/>
    <lineage>
        <taxon>Eukaryota</taxon>
        <taxon>Fungi</taxon>
        <taxon>Dikarya</taxon>
        <taxon>Ascomycota</taxon>
        <taxon>Pezizomycotina</taxon>
        <taxon>Sordariomycetes</taxon>
        <taxon>Sordariomycetidae</taxon>
        <taxon>Sordariales</taxon>
        <taxon>Lasiosphaeriaceae</taxon>
        <taxon>Cercophora</taxon>
    </lineage>
</organism>
<protein>
    <submittedName>
        <fullName evidence="1">Uncharacterized protein</fullName>
    </submittedName>
</protein>
<name>A0AA39ZKW5_9PEZI</name>
<dbReference type="EMBL" id="JAULSY010000011">
    <property type="protein sequence ID" value="KAK0672683.1"/>
    <property type="molecule type" value="Genomic_DNA"/>
</dbReference>
<evidence type="ECO:0000313" key="1">
    <source>
        <dbReference type="EMBL" id="KAK0672683.1"/>
    </source>
</evidence>
<evidence type="ECO:0000313" key="2">
    <source>
        <dbReference type="Proteomes" id="UP001174997"/>
    </source>
</evidence>
<comment type="caution">
    <text evidence="1">The sequence shown here is derived from an EMBL/GenBank/DDBJ whole genome shotgun (WGS) entry which is preliminary data.</text>
</comment>
<gene>
    <name evidence="1" type="ORF">QBC41DRAFT_379482</name>
</gene>
<sequence>MASHDGAEDSEDDQWVGYCVPRRCRLCTFPIEDEEMMVAAAPGSSRVSRPFVNEETNIVHEVSARPEKGELREEFRPCLPRCTHDQANIKGPATGYHAECFDYAGKSFGDKAKTPPSPDFFGAMEFSFEPMPLYDLRRRKKAEELIARKLGAIWSFLPHEICLMIAPYLVQEYTIGRLHALSSSRCRSASPSKQLDTSNTVWARYINIGGIEYVHNLSNKKQEHYRKVFNPATSPDVDLLYVLEDPLGVRSLIFSNSKEKKLQPTSVSACTETGEWWRVITLCSPTLEIEHDGIKVRRIHTASSPNIAHELWPVPIHPEEIAALKVHKMTETTPNEPRHETLQIFQFQINGPGVTGYSFCWSNGFLFFYTHHEGEDIPVNMYRDCDQMFDIPLWTHVPVEPDEFITSMYMRHSSVEAESCLWIRTSIEREYIIGPPISTSTQTTWSRIFGPLSNNHPNHPVPSYFALSHTGIKHLAIPQSSTPSHGPWIFPPTLPTALGPDDPDYEFSRWLGSSALLSNLAEITPYRHPPSPTCHPLDSQIQGLGLVYLDGRRAHVGQVRLDLATTPIDVRNASSIHLAVHKREYVIGVCYVTELRLDPPSLSERESAWRWIDIDLSNEEDSLLWLYFGYANALAYREQVTWEEEEEEGVE</sequence>
<accession>A0AA39ZKW5</accession>
<proteinExistence type="predicted"/>
<keyword evidence="2" id="KW-1185">Reference proteome</keyword>
<dbReference type="AlphaFoldDB" id="A0AA39ZKW5"/>
<reference evidence="1" key="1">
    <citation type="submission" date="2023-06" db="EMBL/GenBank/DDBJ databases">
        <title>Genome-scale phylogeny and comparative genomics of the fungal order Sordariales.</title>
        <authorList>
            <consortium name="Lawrence Berkeley National Laboratory"/>
            <person name="Hensen N."/>
            <person name="Bonometti L."/>
            <person name="Westerberg I."/>
            <person name="Brannstrom I.O."/>
            <person name="Guillou S."/>
            <person name="Cros-Aarteil S."/>
            <person name="Calhoun S."/>
            <person name="Haridas S."/>
            <person name="Kuo A."/>
            <person name="Mondo S."/>
            <person name="Pangilinan J."/>
            <person name="Riley R."/>
            <person name="Labutti K."/>
            <person name="Andreopoulos B."/>
            <person name="Lipzen A."/>
            <person name="Chen C."/>
            <person name="Yanf M."/>
            <person name="Daum C."/>
            <person name="Ng V."/>
            <person name="Clum A."/>
            <person name="Steindorff A."/>
            <person name="Ohm R."/>
            <person name="Martin F."/>
            <person name="Silar P."/>
            <person name="Natvig D."/>
            <person name="Lalanne C."/>
            <person name="Gautier V."/>
            <person name="Ament-Velasquez S.L."/>
            <person name="Kruys A."/>
            <person name="Hutchinson M.I."/>
            <person name="Powell A.J."/>
            <person name="Barry K."/>
            <person name="Miller A.N."/>
            <person name="Grigoriev I.V."/>
            <person name="Debuchy R."/>
            <person name="Gladieux P."/>
            <person name="Thoren M.H."/>
            <person name="Johannesson H."/>
        </authorList>
    </citation>
    <scope>NUCLEOTIDE SEQUENCE</scope>
    <source>
        <strain evidence="1">CBS 307.81</strain>
    </source>
</reference>
<dbReference type="Proteomes" id="UP001174997">
    <property type="component" value="Unassembled WGS sequence"/>
</dbReference>